<evidence type="ECO:0000313" key="1">
    <source>
        <dbReference type="EMBL" id="KAK8981955.1"/>
    </source>
</evidence>
<reference evidence="1 2" key="1">
    <citation type="journal article" date="2024" name="G3 (Bethesda)">
        <title>Genome assembly of Hibiscus sabdariffa L. provides insights into metabolisms of medicinal natural products.</title>
        <authorList>
            <person name="Kim T."/>
        </authorList>
    </citation>
    <scope>NUCLEOTIDE SEQUENCE [LARGE SCALE GENOMIC DNA]</scope>
    <source>
        <strain evidence="1">TK-2024</strain>
        <tissue evidence="1">Old leaves</tissue>
    </source>
</reference>
<name>A0ABR2P0F4_9ROSI</name>
<protein>
    <submittedName>
        <fullName evidence="1">Uncharacterized protein</fullName>
    </submittedName>
</protein>
<evidence type="ECO:0000313" key="2">
    <source>
        <dbReference type="Proteomes" id="UP001396334"/>
    </source>
</evidence>
<sequence length="117" mass="12982">MDYSLRKNNVREFAVQSSKGLWDVERDGDGPEEGFILKVYVNLKFSKRTIWKGGFYIIRCKCGSETVASDGGSDAEGFITVHLNYSSLTMCCKLGQRAQESTLHLGHVIGQTSQRGA</sequence>
<keyword evidence="2" id="KW-1185">Reference proteome</keyword>
<gene>
    <name evidence="1" type="ORF">V6N11_037140</name>
</gene>
<accession>A0ABR2P0F4</accession>
<organism evidence="1 2">
    <name type="scientific">Hibiscus sabdariffa</name>
    <name type="common">roselle</name>
    <dbReference type="NCBI Taxonomy" id="183260"/>
    <lineage>
        <taxon>Eukaryota</taxon>
        <taxon>Viridiplantae</taxon>
        <taxon>Streptophyta</taxon>
        <taxon>Embryophyta</taxon>
        <taxon>Tracheophyta</taxon>
        <taxon>Spermatophyta</taxon>
        <taxon>Magnoliopsida</taxon>
        <taxon>eudicotyledons</taxon>
        <taxon>Gunneridae</taxon>
        <taxon>Pentapetalae</taxon>
        <taxon>rosids</taxon>
        <taxon>malvids</taxon>
        <taxon>Malvales</taxon>
        <taxon>Malvaceae</taxon>
        <taxon>Malvoideae</taxon>
        <taxon>Hibiscus</taxon>
    </lineage>
</organism>
<comment type="caution">
    <text evidence="1">The sequence shown here is derived from an EMBL/GenBank/DDBJ whole genome shotgun (WGS) entry which is preliminary data.</text>
</comment>
<proteinExistence type="predicted"/>
<dbReference type="EMBL" id="JBBPBN010000086">
    <property type="protein sequence ID" value="KAK8981955.1"/>
    <property type="molecule type" value="Genomic_DNA"/>
</dbReference>
<dbReference type="Proteomes" id="UP001396334">
    <property type="component" value="Unassembled WGS sequence"/>
</dbReference>